<sequence length="303" mass="34255">MRQRTARKEPSTPRWLIDLSLSRHKHGFLITDAGFAVQHIHRSDEILYVGFDDLSGPRSKNRLRDPWGYAFAAKAGWSYLGVMAHHTNWYRNSSLFSALEKLAEDGFFARFGKVVFSGTSMGGFAACAFSSLAPHCTVIAFSPQSTLDPDIVGWETRYWSGRNADWSGPYADAPKEIHAAGHVWIVYDPMLELDRRHATRFSGPNVSLLKARWTSHHCIKHMARAKVLSTFVRECIDGSMTEARFYELYRRGRYDPTRLGRLVTAVVTHDSRSLKKNLASALRSKGRPVLARKVERAAKRSNG</sequence>
<dbReference type="InterPro" id="IPR029058">
    <property type="entry name" value="AB_hydrolase_fold"/>
</dbReference>
<dbReference type="AlphaFoldDB" id="A0A418SNZ7"/>
<evidence type="ECO:0000313" key="2">
    <source>
        <dbReference type="Proteomes" id="UP000284202"/>
    </source>
</evidence>
<proteinExistence type="predicted"/>
<keyword evidence="2" id="KW-1185">Reference proteome</keyword>
<evidence type="ECO:0000313" key="1">
    <source>
        <dbReference type="EMBL" id="RJE82665.1"/>
    </source>
</evidence>
<comment type="caution">
    <text evidence="1">The sequence shown here is derived from an EMBL/GenBank/DDBJ whole genome shotgun (WGS) entry which is preliminary data.</text>
</comment>
<gene>
    <name evidence="1" type="ORF">D3P04_18450</name>
</gene>
<dbReference type="OrthoDB" id="1997677at2"/>
<name>A0A418SNZ7_9RHOB</name>
<reference evidence="2" key="1">
    <citation type="submission" date="2018-09" db="EMBL/GenBank/DDBJ databases">
        <title>Acidovorax cavernicola nov. sp. isolated from Gruta de las Maravillas (Aracena, Spain).</title>
        <authorList>
            <person name="Jurado V."/>
            <person name="Gutierrez-Patricio S."/>
            <person name="Gonzalez-Pimentel J.L."/>
            <person name="Miller A.Z."/>
            <person name="Laiz L."/>
            <person name="Saiz-Jimenez C."/>
        </authorList>
    </citation>
    <scope>NUCLEOTIDE SEQUENCE [LARGE SCALE GENOMIC DNA]</scope>
    <source>
        <strain evidence="2">1011MAR3C25</strain>
    </source>
</reference>
<evidence type="ECO:0008006" key="3">
    <source>
        <dbReference type="Google" id="ProtNLM"/>
    </source>
</evidence>
<organism evidence="1 2">
    <name type="scientific">Paracoccus onubensis</name>
    <dbReference type="NCBI Taxonomy" id="1675788"/>
    <lineage>
        <taxon>Bacteria</taxon>
        <taxon>Pseudomonadati</taxon>
        <taxon>Pseudomonadota</taxon>
        <taxon>Alphaproteobacteria</taxon>
        <taxon>Rhodobacterales</taxon>
        <taxon>Paracoccaceae</taxon>
        <taxon>Paracoccus</taxon>
    </lineage>
</organism>
<dbReference type="Proteomes" id="UP000284202">
    <property type="component" value="Unassembled WGS sequence"/>
</dbReference>
<accession>A0A418SNZ7</accession>
<dbReference type="SUPFAM" id="SSF53474">
    <property type="entry name" value="alpha/beta-Hydrolases"/>
    <property type="match status" value="1"/>
</dbReference>
<dbReference type="EMBL" id="QZCG01000014">
    <property type="protein sequence ID" value="RJE82665.1"/>
    <property type="molecule type" value="Genomic_DNA"/>
</dbReference>
<protein>
    <recommendedName>
        <fullName evidence="3">Phosphoadenosine phosphosulfate reductase</fullName>
    </recommendedName>
</protein>